<reference evidence="3 4" key="1">
    <citation type="submission" date="2018-08" db="EMBL/GenBank/DDBJ databases">
        <title>Genome and evolution of the arbuscular mycorrhizal fungus Diversispora epigaea (formerly Glomus versiforme) and its bacterial endosymbionts.</title>
        <authorList>
            <person name="Sun X."/>
            <person name="Fei Z."/>
            <person name="Harrison M."/>
        </authorList>
    </citation>
    <scope>NUCLEOTIDE SEQUENCE [LARGE SCALE GENOMIC DNA]</scope>
    <source>
        <strain evidence="3 4">IT104</strain>
    </source>
</reference>
<feature type="region of interest" description="Disordered" evidence="2">
    <location>
        <begin position="112"/>
        <end position="138"/>
    </location>
</feature>
<evidence type="ECO:0000313" key="3">
    <source>
        <dbReference type="EMBL" id="RHZ50226.1"/>
    </source>
</evidence>
<evidence type="ECO:0000256" key="1">
    <source>
        <dbReference type="SAM" id="Coils"/>
    </source>
</evidence>
<evidence type="ECO:0000256" key="2">
    <source>
        <dbReference type="SAM" id="MobiDB-lite"/>
    </source>
</evidence>
<dbReference type="EMBL" id="PQFF01000436">
    <property type="protein sequence ID" value="RHZ50226.1"/>
    <property type="molecule type" value="Genomic_DNA"/>
</dbReference>
<gene>
    <name evidence="3" type="ORF">Glove_503g8</name>
</gene>
<keyword evidence="1" id="KW-0175">Coiled coil</keyword>
<dbReference type="OrthoDB" id="2388998at2759"/>
<comment type="caution">
    <text evidence="3">The sequence shown here is derived from an EMBL/GenBank/DDBJ whole genome shotgun (WGS) entry which is preliminary data.</text>
</comment>
<accession>A0A397GL70</accession>
<dbReference type="AlphaFoldDB" id="A0A397GL70"/>
<sequence length="258" mass="30181">MKRIFSKLDNLQKMLEKIMKNQEKIQNDIKSVKEEVAILSYDQDCVYVSDFHCEIILNPNNENIKISEKIIKPVLLKNLNKIENNKSFEYESDSPKRLEVAPKRLVASKKLAVSERPAAPRNEKNDDDDNEADEGDKAYEANEAYKGDEYYNEIINIDESCRIMIYSSITLKNGTILCIKNDRSWFSNIAVNINEEELFEYLLDKGICYAQTLLITEIRLPNKLPLHFALIQWYNFMSEETLFVYDCLLLLRFQKIIV</sequence>
<keyword evidence="4" id="KW-1185">Reference proteome</keyword>
<organism evidence="3 4">
    <name type="scientific">Diversispora epigaea</name>
    <dbReference type="NCBI Taxonomy" id="1348612"/>
    <lineage>
        <taxon>Eukaryota</taxon>
        <taxon>Fungi</taxon>
        <taxon>Fungi incertae sedis</taxon>
        <taxon>Mucoromycota</taxon>
        <taxon>Glomeromycotina</taxon>
        <taxon>Glomeromycetes</taxon>
        <taxon>Diversisporales</taxon>
        <taxon>Diversisporaceae</taxon>
        <taxon>Diversispora</taxon>
    </lineage>
</organism>
<name>A0A397GL70_9GLOM</name>
<feature type="coiled-coil region" evidence="1">
    <location>
        <begin position="1"/>
        <end position="35"/>
    </location>
</feature>
<proteinExistence type="predicted"/>
<evidence type="ECO:0000313" key="4">
    <source>
        <dbReference type="Proteomes" id="UP000266861"/>
    </source>
</evidence>
<dbReference type="Proteomes" id="UP000266861">
    <property type="component" value="Unassembled WGS sequence"/>
</dbReference>
<protein>
    <submittedName>
        <fullName evidence="3">Uncharacterized protein</fullName>
    </submittedName>
</protein>
<feature type="compositionally biased region" description="Acidic residues" evidence="2">
    <location>
        <begin position="125"/>
        <end position="134"/>
    </location>
</feature>